<evidence type="ECO:0000313" key="1">
    <source>
        <dbReference type="EMBL" id="ORX51779.1"/>
    </source>
</evidence>
<name>A0A1Y1VCA2_9FUNG</name>
<proteinExistence type="predicted"/>
<dbReference type="OrthoDB" id="10485609at2759"/>
<organism evidence="1 2">
    <name type="scientific">Piromyces finnis</name>
    <dbReference type="NCBI Taxonomy" id="1754191"/>
    <lineage>
        <taxon>Eukaryota</taxon>
        <taxon>Fungi</taxon>
        <taxon>Fungi incertae sedis</taxon>
        <taxon>Chytridiomycota</taxon>
        <taxon>Chytridiomycota incertae sedis</taxon>
        <taxon>Neocallimastigomycetes</taxon>
        <taxon>Neocallimastigales</taxon>
        <taxon>Neocallimastigaceae</taxon>
        <taxon>Piromyces</taxon>
    </lineage>
</organism>
<dbReference type="STRING" id="1754191.A0A1Y1VCA2"/>
<reference evidence="1 2" key="1">
    <citation type="submission" date="2016-08" db="EMBL/GenBank/DDBJ databases">
        <title>Genomes of anaerobic fungi encode conserved fungal cellulosomes for biomass hydrolysis.</title>
        <authorList>
            <consortium name="DOE Joint Genome Institute"/>
            <person name="Haitjema C.H."/>
            <person name="Gilmore S.P."/>
            <person name="Henske J.K."/>
            <person name="Solomon K.V."/>
            <person name="De Groot R."/>
            <person name="Kuo A."/>
            <person name="Mondo S.J."/>
            <person name="Salamov A.A."/>
            <person name="Labutti K."/>
            <person name="Zhao Z."/>
            <person name="Chiniquy J."/>
            <person name="Barry K."/>
            <person name="Brewer H.M."/>
            <person name="Purvine S.O."/>
            <person name="Wright A.T."/>
            <person name="Boxma B."/>
            <person name="Van Alen T."/>
            <person name="Hackstein J.H."/>
            <person name="Baker S.E."/>
            <person name="Grigoriev I.V."/>
            <person name="O'Malley M.A."/>
        </authorList>
    </citation>
    <scope>NUCLEOTIDE SEQUENCE [LARGE SCALE GENOMIC DNA]</scope>
    <source>
        <strain evidence="2">finn</strain>
    </source>
</reference>
<accession>A0A1Y1VCA2</accession>
<gene>
    <name evidence="1" type="ORF">BCR36DRAFT_287766</name>
</gene>
<evidence type="ECO:0000313" key="2">
    <source>
        <dbReference type="Proteomes" id="UP000193719"/>
    </source>
</evidence>
<comment type="caution">
    <text evidence="1">The sequence shown here is derived from an EMBL/GenBank/DDBJ whole genome shotgun (WGS) entry which is preliminary data.</text>
</comment>
<reference evidence="1 2" key="2">
    <citation type="submission" date="2016-08" db="EMBL/GenBank/DDBJ databases">
        <title>Pervasive Adenine N6-methylation of Active Genes in Fungi.</title>
        <authorList>
            <consortium name="DOE Joint Genome Institute"/>
            <person name="Mondo S.J."/>
            <person name="Dannebaum R.O."/>
            <person name="Kuo R.C."/>
            <person name="Labutti K."/>
            <person name="Haridas S."/>
            <person name="Kuo A."/>
            <person name="Salamov A."/>
            <person name="Ahrendt S.R."/>
            <person name="Lipzen A."/>
            <person name="Sullivan W."/>
            <person name="Andreopoulos W.B."/>
            <person name="Clum A."/>
            <person name="Lindquist E."/>
            <person name="Daum C."/>
            <person name="Ramamoorthy G.K."/>
            <person name="Gryganskyi A."/>
            <person name="Culley D."/>
            <person name="Magnuson J.K."/>
            <person name="James T.Y."/>
            <person name="O'Malley M.A."/>
            <person name="Stajich J.E."/>
            <person name="Spatafora J.W."/>
            <person name="Visel A."/>
            <person name="Grigoriev I.V."/>
        </authorList>
    </citation>
    <scope>NUCLEOTIDE SEQUENCE [LARGE SCALE GENOMIC DNA]</scope>
    <source>
        <strain evidence="2">finn</strain>
    </source>
</reference>
<protein>
    <submittedName>
        <fullName evidence="1">Uncharacterized protein</fullName>
    </submittedName>
</protein>
<sequence>MIESNKKLYNPFIGWYQGTYTVDLTDNPEIDCNFIEKFGRIKGYDRGLQYLGIRLAEYNDRNISKEGLAALDNLLNEYQERKDTIDPTTQLILRFYYDGSNYCMADDNYQIIFEDSSNTTKNKRNPKYR</sequence>
<dbReference type="Proteomes" id="UP000193719">
    <property type="component" value="Unassembled WGS sequence"/>
</dbReference>
<dbReference type="EMBL" id="MCFH01000017">
    <property type="protein sequence ID" value="ORX51779.1"/>
    <property type="molecule type" value="Genomic_DNA"/>
</dbReference>
<keyword evidence="2" id="KW-1185">Reference proteome</keyword>
<dbReference type="AlphaFoldDB" id="A0A1Y1VCA2"/>